<comment type="caution">
    <text evidence="1">The sequence shown here is derived from an EMBL/GenBank/DDBJ whole genome shotgun (WGS) entry which is preliminary data.</text>
</comment>
<organism evidence="1 2">
    <name type="scientific">Fluctibacter halophilus</name>
    <dbReference type="NCBI Taxonomy" id="226011"/>
    <lineage>
        <taxon>Bacteria</taxon>
        <taxon>Pseudomonadati</taxon>
        <taxon>Pseudomonadota</taxon>
        <taxon>Gammaproteobacteria</taxon>
        <taxon>Alteromonadales</taxon>
        <taxon>Alteromonadaceae</taxon>
        <taxon>Fluctibacter</taxon>
    </lineage>
</organism>
<sequence length="114" mass="12588">MWSNASALNTIKQWQFADIELICTGTTMKWVSVSQSQLAGEFVYVEAPAVVADIDLDNLCPMQLQGELPSGLTPAPVAQLDITLTYQVQQARLLAHPYTFFAYQHGQSRAPPHP</sequence>
<reference evidence="1 2" key="1">
    <citation type="submission" date="2021-10" db="EMBL/GenBank/DDBJ databases">
        <title>Draft genome of Aestuariibacter halophilus JC2043.</title>
        <authorList>
            <person name="Emsley S.A."/>
            <person name="Pfannmuller K.M."/>
            <person name="Ushijima B."/>
            <person name="Saw J.H."/>
            <person name="Videau P."/>
        </authorList>
    </citation>
    <scope>NUCLEOTIDE SEQUENCE [LARGE SCALE GENOMIC DNA]</scope>
    <source>
        <strain evidence="1 2">JC2043</strain>
    </source>
</reference>
<protein>
    <submittedName>
        <fullName evidence="1">Uncharacterized protein</fullName>
    </submittedName>
</protein>
<gene>
    <name evidence="1" type="ORF">LJ739_12865</name>
</gene>
<keyword evidence="2" id="KW-1185">Reference proteome</keyword>
<accession>A0ABS8G992</accession>
<dbReference type="Proteomes" id="UP001520878">
    <property type="component" value="Unassembled WGS sequence"/>
</dbReference>
<dbReference type="EMBL" id="JAJEWP010000003">
    <property type="protein sequence ID" value="MCC2617137.1"/>
    <property type="molecule type" value="Genomic_DNA"/>
</dbReference>
<evidence type="ECO:0000313" key="2">
    <source>
        <dbReference type="Proteomes" id="UP001520878"/>
    </source>
</evidence>
<evidence type="ECO:0000313" key="1">
    <source>
        <dbReference type="EMBL" id="MCC2617137.1"/>
    </source>
</evidence>
<name>A0ABS8G992_9ALTE</name>
<proteinExistence type="predicted"/>